<evidence type="ECO:0000313" key="2">
    <source>
        <dbReference type="EMBL" id="DAD69148.1"/>
    </source>
</evidence>
<keyword evidence="1" id="KW-0175">Coiled coil</keyword>
<evidence type="ECO:0000256" key="1">
    <source>
        <dbReference type="SAM" id="Coils"/>
    </source>
</evidence>
<dbReference type="SUPFAM" id="SSF52047">
    <property type="entry name" value="RNI-like"/>
    <property type="match status" value="1"/>
</dbReference>
<dbReference type="Pfam" id="PF13385">
    <property type="entry name" value="Laminin_G_3"/>
    <property type="match status" value="1"/>
</dbReference>
<name>A0A8S5LGI1_9CAUD</name>
<sequence>MATLYDIRERAEALSRKLEAGSITPEEVGQLIIDLTDYTQGMERDGSTLGIGKVYPTLEAMQADTAPVGDNGKPLRRGNLVAIYQESTAQTDPNSGLVCMWTGVRWVAIARIGTAMRHEYTSIESRVTELERGQKSELKPSIESIKTALEAITKDVKKALDRLEFTEGDREKLDKINTTGKKSSYLGADGNYHVLPVQSVEVNGVTMSSDANGKVSITTPQGTVKSFTLNGTKLMPDEVGDLGLGLKLATELLDSKRVKVALLTADGLELSSIELAQGGASGGGAGFLNISREVPLGAGYYTLSSALTALKSLAPDASLRSGMIITFESSEGVWSDYRYVGTTTDDTSFFSAPLWQEYAKAVTDEHIKDLIAKSGKEVEVAESLDETHRPVSSVAVKQAIDELRDATLDSDVEKTDDGSKVTLSRNGKTVAEFVVAGGGGGGQSASTKAVVTAQLSAGRIKLGDQARLTYGYTHYSDGEVDGVPATIAVTVKRGVQTLATLSLGALASGSTASLDLSKYLTTADTYSIMVSARYEEEGVVKERKAQALLSVVNLSIDLYNRNEIETYLSAGGYKDGDTASIILSVRGGAREVTMFIDGDEGGKEVRPLTGGGSRQTFSLPVRSLSPGRHSVQFVASVDGLLSNSIYLDVLKFGADTSFVGLIFSRPDGYLVPAGETPEVLAHQYEEVSWSYIAVSRRAGGVSQLTLTTPSGSTVFSTPRTFQEQSSRFTQQGLLDYSYTLEDATRAFKVKVVPTTQAGLGIKEGAVVELLSAGRSNVEADPSVWRSGKTSTRFIGVDFISSGWTGESLRLINGAKAEIGYKPFATDAKTRGLTLTFEARMTNVRRPDGAVISCIDAGAQELASFAGFAISASKVQMPTGGKLEFRTEDGETITRDLGLEMPYAYGEYYSLTLVVHPASEEHTIRLYINGVLSKADTYQDTLFAQRTPRGILLDSTSADLEIRHVRIYETALTDDEVLTNYITDRPTLSEMEELRERNDLLNPDTGSISYDKLVNRGKAVLSIAMPDGGIERLWGKSTDTKTDYTFTELIFRSPYGKAYDLRVTDGVIRRQGTSTSTYPIKNLRIYLQKSKTTKVYRNVGKGQEDQWEEVSTRTYVMREGAKPMKIINLKTDYADSSLCYNTGTAILLNDYLVAKNPSLRNAGQQADPSARMAIDGMPIDVFTSDTPEGEKTYCGQFQLNNDKSKSGYLFGQTKTDGSEIALEFINNTNPVANFHITASSVEEQLGRTGTDGFDASVEFLFPEMDYMWNGKTPDKTAPANIKQAVVRLWKFIKDCTPTGADPSSMSEVEVKQTFQSPKFRKEVAQYFDVTNLTMWWVLTDYHMSVDQRVKNTFYRTWGNGIWWLTYYDGDTAFGKRNDAFLAYLYNISRDTRDAQRSKYAFEGHNSRLWCLVLANLEEEIKASAKLMRATLTNSVYLSVFNRQIMGNWSERQYNKSGIYKYIRPTYTDYNGGGTMNYIFALSGTMYAYRNQLIERRFSMLDAKYLVGQYESDAVTGYIGKGDNDTIIKATASDDYYFAWKTQNGKLTEHQSVQSSGGAVFNFRDAMSQNDPVRLIGASRMRRLDFATTAPHLQGAWNLNSGKSLEELVATTDSPSPTQWYPLLSKITGLRHIDLTGQRGVTGTEDEQARTFDVSSHTGLEQLKLGGTSVRAVRIAEGSPISLLELPATLSYLRLRALPRLSMAGLTLTDWSKVTSLELAGCPLIDWRALLDSCVALERLRIEGVDFEDDGTLLKRLSGIKGIDANGSAVDTCELVGKCQLSAYVEEETIKAYRQHFPSLVIRQPDYTMIEFDDTVADPANISNLDNKTGYKYGTAYKPSGHISKILSERFGCLGKQEVKGQIKICRLHQGDFRFYGDHPNTSFATPAKLDFSEGDLWIYEPQYWYKGVNDIKQMRKYACYATGERPRSPEGKRFLMEDIKQGKERCSYLDNFAITPDITLDSSQREQSGYAVCNIPVAGYKRVRFPSVSEESFFGGVFIDAKNKVIKAHAVASRNQTVYVSGMYWYEDIPEGAVRFAFTVQKDSGVGEDFVWLTNSLRIEDLEPDWVEHKPTLIADFKASVVDGRITSSSGSLGEAQPVASKTLAEFERIASLRGLSIMTWAMRKDVVNLFMAKYGHRDSNAVYGTPVSFYSNEKNRVRLGWCADSGMNDTVYSEGKYFKTLTVGGASFQKEYKLNLAKEMGYENFSWASREFVAGMHILSNSGKCKLRIAEGSIQREVAIIQRDLPPYTYGAWIARVVHGKYMDILPISSLDPEQNNGFYKDRFGLYRVNGVATFGWDHNYSDGIGLFSLCSLEETLSDPTTSARLAFQGDIVEVESVSQYKTITNNF</sequence>
<organism evidence="2">
    <name type="scientific">Siphoviridae sp. ct5tj9</name>
    <dbReference type="NCBI Taxonomy" id="2823564"/>
    <lineage>
        <taxon>Viruses</taxon>
        <taxon>Duplodnaviria</taxon>
        <taxon>Heunggongvirae</taxon>
        <taxon>Uroviricota</taxon>
        <taxon>Caudoviricetes</taxon>
    </lineage>
</organism>
<dbReference type="SUPFAM" id="SSF49899">
    <property type="entry name" value="Concanavalin A-like lectins/glucanases"/>
    <property type="match status" value="1"/>
</dbReference>
<dbReference type="EMBL" id="BK014716">
    <property type="protein sequence ID" value="DAD69148.1"/>
    <property type="molecule type" value="Genomic_DNA"/>
</dbReference>
<proteinExistence type="predicted"/>
<reference evidence="2" key="1">
    <citation type="journal article" date="2021" name="Proc. Natl. Acad. Sci. U.S.A.">
        <title>A Catalog of Tens of Thousands of Viruses from Human Metagenomes Reveals Hidden Associations with Chronic Diseases.</title>
        <authorList>
            <person name="Tisza M.J."/>
            <person name="Buck C.B."/>
        </authorList>
    </citation>
    <scope>NUCLEOTIDE SEQUENCE</scope>
    <source>
        <strain evidence="2">Ct5tj9</strain>
    </source>
</reference>
<accession>A0A8S5LGI1</accession>
<dbReference type="InterPro" id="IPR013320">
    <property type="entry name" value="ConA-like_dom_sf"/>
</dbReference>
<dbReference type="Gene3D" id="2.60.120.200">
    <property type="match status" value="1"/>
</dbReference>
<protein>
    <submittedName>
        <fullName evidence="2">Concanavalin A-like lectin/glucanase superfamily protein</fullName>
    </submittedName>
</protein>
<feature type="coiled-coil region" evidence="1">
    <location>
        <begin position="142"/>
        <end position="169"/>
    </location>
</feature>